<gene>
    <name evidence="1" type="ORF">CH371_01355</name>
</gene>
<proteinExistence type="predicted"/>
<reference evidence="1 2" key="1">
    <citation type="submission" date="2017-07" db="EMBL/GenBank/DDBJ databases">
        <title>Leptospira spp. isolated from tropical soils.</title>
        <authorList>
            <person name="Thibeaux R."/>
            <person name="Iraola G."/>
            <person name="Ferres I."/>
            <person name="Bierque E."/>
            <person name="Girault D."/>
            <person name="Soupe-Gilbert M.-E."/>
            <person name="Picardeau M."/>
            <person name="Goarant C."/>
        </authorList>
    </citation>
    <scope>NUCLEOTIDE SEQUENCE [LARGE SCALE GENOMIC DNA]</scope>
    <source>
        <strain evidence="1 2">FH2-C-A2</strain>
    </source>
</reference>
<evidence type="ECO:0000313" key="1">
    <source>
        <dbReference type="EMBL" id="PJZ66778.1"/>
    </source>
</evidence>
<name>A0A2M9ZEB5_9LEPT</name>
<accession>A0A2M9ZEB5</accession>
<organism evidence="1 2">
    <name type="scientific">Leptospira wolffii</name>
    <dbReference type="NCBI Taxonomy" id="409998"/>
    <lineage>
        <taxon>Bacteria</taxon>
        <taxon>Pseudomonadati</taxon>
        <taxon>Spirochaetota</taxon>
        <taxon>Spirochaetia</taxon>
        <taxon>Leptospirales</taxon>
        <taxon>Leptospiraceae</taxon>
        <taxon>Leptospira</taxon>
    </lineage>
</organism>
<dbReference type="Proteomes" id="UP000231912">
    <property type="component" value="Unassembled WGS sequence"/>
</dbReference>
<dbReference type="EMBL" id="NPDT01000001">
    <property type="protein sequence ID" value="PJZ66778.1"/>
    <property type="molecule type" value="Genomic_DNA"/>
</dbReference>
<sequence length="86" mass="10649">METIPIILFLSYPIFFQGFRQNVSRQLHERKEKKRTNFNRIKSNLDRCSLAFQILPMLAEFFHFEERILEFFYIMCYSYHTNPQEF</sequence>
<comment type="caution">
    <text evidence="1">The sequence shown here is derived from an EMBL/GenBank/DDBJ whole genome shotgun (WGS) entry which is preliminary data.</text>
</comment>
<protein>
    <submittedName>
        <fullName evidence="1">Uncharacterized protein</fullName>
    </submittedName>
</protein>
<dbReference type="AlphaFoldDB" id="A0A2M9ZEB5"/>
<evidence type="ECO:0000313" key="2">
    <source>
        <dbReference type="Proteomes" id="UP000231912"/>
    </source>
</evidence>